<dbReference type="InterPro" id="IPR020476">
    <property type="entry name" value="Nudix_hydrolase"/>
</dbReference>
<dbReference type="Pfam" id="PF00293">
    <property type="entry name" value="NUDIX"/>
    <property type="match status" value="1"/>
</dbReference>
<evidence type="ECO:0000313" key="4">
    <source>
        <dbReference type="Proteomes" id="UP000293952"/>
    </source>
</evidence>
<dbReference type="InterPro" id="IPR015797">
    <property type="entry name" value="NUDIX_hydrolase-like_dom_sf"/>
</dbReference>
<dbReference type="PANTHER" id="PTHR43736">
    <property type="entry name" value="ADP-RIBOSE PYROPHOSPHATASE"/>
    <property type="match status" value="1"/>
</dbReference>
<evidence type="ECO:0000313" key="3">
    <source>
        <dbReference type="EMBL" id="RYM33040.1"/>
    </source>
</evidence>
<proteinExistence type="predicted"/>
<dbReference type="PROSITE" id="PS51462">
    <property type="entry name" value="NUDIX"/>
    <property type="match status" value="1"/>
</dbReference>
<dbReference type="PANTHER" id="PTHR43736:SF1">
    <property type="entry name" value="DIHYDRONEOPTERIN TRIPHOSPHATE DIPHOSPHATASE"/>
    <property type="match status" value="1"/>
</dbReference>
<feature type="domain" description="Nudix hydrolase" evidence="2">
    <location>
        <begin position="7"/>
        <end position="141"/>
    </location>
</feature>
<protein>
    <submittedName>
        <fullName evidence="3">NUDIX hydrolase</fullName>
    </submittedName>
</protein>
<evidence type="ECO:0000256" key="1">
    <source>
        <dbReference type="ARBA" id="ARBA00022801"/>
    </source>
</evidence>
<dbReference type="EMBL" id="SETE01000005">
    <property type="protein sequence ID" value="RYM33040.1"/>
    <property type="molecule type" value="Genomic_DNA"/>
</dbReference>
<dbReference type="Proteomes" id="UP000293952">
    <property type="component" value="Unassembled WGS sequence"/>
</dbReference>
<reference evidence="3 4" key="1">
    <citation type="submission" date="2019-02" db="EMBL/GenBank/DDBJ databases">
        <title>Genome sequence of the sea-ice species Brumimicrobium glaciale.</title>
        <authorList>
            <person name="Bowman J.P."/>
        </authorList>
    </citation>
    <scope>NUCLEOTIDE SEQUENCE [LARGE SCALE GENOMIC DNA]</scope>
    <source>
        <strain evidence="3 4">IC156</strain>
    </source>
</reference>
<dbReference type="OrthoDB" id="9786141at2"/>
<name>A0A4Q4KJL6_9FLAO</name>
<evidence type="ECO:0000259" key="2">
    <source>
        <dbReference type="PROSITE" id="PS51462"/>
    </source>
</evidence>
<organism evidence="3 4">
    <name type="scientific">Brumimicrobium glaciale</name>
    <dbReference type="NCBI Taxonomy" id="200475"/>
    <lineage>
        <taxon>Bacteria</taxon>
        <taxon>Pseudomonadati</taxon>
        <taxon>Bacteroidota</taxon>
        <taxon>Flavobacteriia</taxon>
        <taxon>Flavobacteriales</taxon>
        <taxon>Crocinitomicaceae</taxon>
        <taxon>Brumimicrobium</taxon>
    </lineage>
</organism>
<dbReference type="CDD" id="cd18873">
    <property type="entry name" value="NUDIX_NadM_like"/>
    <property type="match status" value="1"/>
</dbReference>
<accession>A0A4Q4KJL6</accession>
<dbReference type="AlphaFoldDB" id="A0A4Q4KJL6"/>
<keyword evidence="4" id="KW-1185">Reference proteome</keyword>
<dbReference type="Gene3D" id="3.90.79.10">
    <property type="entry name" value="Nucleoside Triphosphate Pyrophosphohydrolase"/>
    <property type="match status" value="1"/>
</dbReference>
<dbReference type="InterPro" id="IPR000086">
    <property type="entry name" value="NUDIX_hydrolase_dom"/>
</dbReference>
<gene>
    <name evidence="3" type="ORF">ERX46_13395</name>
</gene>
<keyword evidence="1 3" id="KW-0378">Hydrolase</keyword>
<dbReference type="SUPFAM" id="SSF55811">
    <property type="entry name" value="Nudix"/>
    <property type="match status" value="1"/>
</dbReference>
<dbReference type="PRINTS" id="PR00502">
    <property type="entry name" value="NUDIXFAMILY"/>
</dbReference>
<dbReference type="GO" id="GO:0016787">
    <property type="term" value="F:hydrolase activity"/>
    <property type="evidence" value="ECO:0007669"/>
    <property type="project" value="UniProtKB-KW"/>
</dbReference>
<comment type="caution">
    <text evidence="3">The sequence shown here is derived from an EMBL/GenBank/DDBJ whole genome shotgun (WGS) entry which is preliminary data.</text>
</comment>
<sequence>MLSIQQNIKVAADAIVFGYDETGLYLLLIERKKVTNGKSWAVPGGFIEDKETPEAATVRELKEETGVSVKFMKQFGTYGEVKRDPRFRVISIAHYTLMKKNGVQPKGNDDAKSAQWVSMKELPELAFDHIEMVKMAFSQLQRSISSLSVDCIADEPTLEDVRLISKLLSKTKIR</sequence>